<evidence type="ECO:0000313" key="1">
    <source>
        <dbReference type="EMBL" id="PZQ49557.1"/>
    </source>
</evidence>
<dbReference type="SUPFAM" id="SSF48295">
    <property type="entry name" value="TrpR-like"/>
    <property type="match status" value="1"/>
</dbReference>
<dbReference type="Pfam" id="PF01527">
    <property type="entry name" value="HTH_Tnp_1"/>
    <property type="match status" value="1"/>
</dbReference>
<dbReference type="PANTHER" id="PTHR37936">
    <property type="entry name" value="TRANSPOSASE INSC FOR INSERTION ELEMENT IS2A-RELATED"/>
    <property type="match status" value="1"/>
</dbReference>
<evidence type="ECO:0000313" key="2">
    <source>
        <dbReference type="Proteomes" id="UP000249082"/>
    </source>
</evidence>
<sequence>MARLAVSDETDFETCFETNAPGQVQRLDVIESPRGKRHWTPEARAQIIAESLEPGANVSAVARRHGMFPQQLYTWRRGLRERAEAMTFVPAMVERGKDDELSSAAVPLVNGQIIVEASGLLIRIPPDVSADHIERVLLAARVSA</sequence>
<dbReference type="AlphaFoldDB" id="A0A2W5PXE4"/>
<accession>A0A2W5PXE4</accession>
<dbReference type="InterPro" id="IPR002514">
    <property type="entry name" value="Transposase_8"/>
</dbReference>
<dbReference type="EMBL" id="QFPX01000060">
    <property type="protein sequence ID" value="PZQ49557.1"/>
    <property type="molecule type" value="Genomic_DNA"/>
</dbReference>
<dbReference type="GO" id="GO:0006313">
    <property type="term" value="P:DNA transposition"/>
    <property type="evidence" value="ECO:0007669"/>
    <property type="project" value="InterPro"/>
</dbReference>
<evidence type="ECO:0008006" key="3">
    <source>
        <dbReference type="Google" id="ProtNLM"/>
    </source>
</evidence>
<name>A0A2W5PXE4_9SPHN</name>
<proteinExistence type="predicted"/>
<dbReference type="GO" id="GO:0004803">
    <property type="term" value="F:transposase activity"/>
    <property type="evidence" value="ECO:0007669"/>
    <property type="project" value="InterPro"/>
</dbReference>
<dbReference type="Proteomes" id="UP000249082">
    <property type="component" value="Unassembled WGS sequence"/>
</dbReference>
<reference evidence="1 2" key="1">
    <citation type="submission" date="2017-08" db="EMBL/GenBank/DDBJ databases">
        <title>Infants hospitalized years apart are colonized by the same room-sourced microbial strains.</title>
        <authorList>
            <person name="Brooks B."/>
            <person name="Olm M.R."/>
            <person name="Firek B.A."/>
            <person name="Baker R."/>
            <person name="Thomas B.C."/>
            <person name="Morowitz M.J."/>
            <person name="Banfield J.F."/>
        </authorList>
    </citation>
    <scope>NUCLEOTIDE SEQUENCE [LARGE SCALE GENOMIC DNA]</scope>
    <source>
        <strain evidence="1">S2_005_002_R2_33</strain>
    </source>
</reference>
<dbReference type="GO" id="GO:0043565">
    <property type="term" value="F:sequence-specific DNA binding"/>
    <property type="evidence" value="ECO:0007669"/>
    <property type="project" value="InterPro"/>
</dbReference>
<gene>
    <name evidence="1" type="ORF">DI555_23825</name>
</gene>
<protein>
    <recommendedName>
        <fullName evidence="3">Transposase</fullName>
    </recommendedName>
</protein>
<dbReference type="InterPro" id="IPR010921">
    <property type="entry name" value="Trp_repressor/repl_initiator"/>
</dbReference>
<dbReference type="NCBIfam" id="NF047595">
    <property type="entry name" value="IS66_ISRel24_TnpA"/>
    <property type="match status" value="1"/>
</dbReference>
<organism evidence="1 2">
    <name type="scientific">Novosphingobium pentaromativorans</name>
    <dbReference type="NCBI Taxonomy" id="205844"/>
    <lineage>
        <taxon>Bacteria</taxon>
        <taxon>Pseudomonadati</taxon>
        <taxon>Pseudomonadota</taxon>
        <taxon>Alphaproteobacteria</taxon>
        <taxon>Sphingomonadales</taxon>
        <taxon>Sphingomonadaceae</taxon>
        <taxon>Novosphingobium</taxon>
    </lineage>
</organism>
<dbReference type="PANTHER" id="PTHR37936:SF3">
    <property type="entry name" value="TRANSPOSASE INSC FOR INSERTION ELEMENT IS2A-RELATED"/>
    <property type="match status" value="1"/>
</dbReference>
<comment type="caution">
    <text evidence="1">The sequence shown here is derived from an EMBL/GenBank/DDBJ whole genome shotgun (WGS) entry which is preliminary data.</text>
</comment>